<keyword evidence="5 11" id="KW-0479">Metal-binding</keyword>
<evidence type="ECO:0000313" key="13">
    <source>
        <dbReference type="EMBL" id="PWJ72489.1"/>
    </source>
</evidence>
<dbReference type="InterPro" id="IPR011650">
    <property type="entry name" value="Peptidase_M20_dimer"/>
</dbReference>
<keyword evidence="7 11" id="KW-0862">Zinc</keyword>
<evidence type="ECO:0000256" key="7">
    <source>
        <dbReference type="ARBA" id="ARBA00022833"/>
    </source>
</evidence>
<dbReference type="GO" id="GO:0006508">
    <property type="term" value="P:proteolysis"/>
    <property type="evidence" value="ECO:0007669"/>
    <property type="project" value="UniProtKB-UniRule"/>
</dbReference>
<feature type="binding site" evidence="11">
    <location>
        <position position="175"/>
    </location>
    <ligand>
        <name>Zn(2+)</name>
        <dbReference type="ChEBI" id="CHEBI:29105"/>
        <label>2</label>
    </ligand>
</feature>
<feature type="binding site" evidence="11">
    <location>
        <position position="141"/>
    </location>
    <ligand>
        <name>Zn(2+)</name>
        <dbReference type="ChEBI" id="CHEBI:29105"/>
        <label>2</label>
    </ligand>
</feature>
<evidence type="ECO:0000256" key="10">
    <source>
        <dbReference type="PIRSR" id="PIRSR037215-1"/>
    </source>
</evidence>
<evidence type="ECO:0000259" key="12">
    <source>
        <dbReference type="Pfam" id="PF07687"/>
    </source>
</evidence>
<comment type="cofactor">
    <cofactor evidence="11">
        <name>Zn(2+)</name>
        <dbReference type="ChEBI" id="CHEBI:29105"/>
    </cofactor>
    <text evidence="11">Binds 2 Zn(2+) ions per subunit.</text>
</comment>
<dbReference type="PANTHER" id="PTHR42994">
    <property type="entry name" value="PEPTIDASE T"/>
    <property type="match status" value="1"/>
</dbReference>
<evidence type="ECO:0000256" key="9">
    <source>
        <dbReference type="NCBIfam" id="TIGR01882"/>
    </source>
</evidence>
<reference evidence="13 14" key="1">
    <citation type="submission" date="2018-05" db="EMBL/GenBank/DDBJ databases">
        <authorList>
            <person name="Goeker M."/>
            <person name="Huntemann M."/>
            <person name="Clum A."/>
            <person name="Pillay M."/>
            <person name="Palaniappan K."/>
            <person name="Varghese N."/>
            <person name="Mikhailova N."/>
            <person name="Stamatis D."/>
            <person name="Reddy T."/>
            <person name="Daum C."/>
            <person name="Shapiro N."/>
            <person name="Ivanova N."/>
            <person name="Kyrpides N."/>
            <person name="Woyke T."/>
        </authorList>
    </citation>
    <scope>NUCLEOTIDE SEQUENCE [LARGE SCALE GENOMIC DNA]</scope>
    <source>
        <strain evidence="13 14">DSM 26524</strain>
    </source>
</reference>
<dbReference type="GO" id="GO:0006518">
    <property type="term" value="P:peptide metabolic process"/>
    <property type="evidence" value="ECO:0007669"/>
    <property type="project" value="InterPro"/>
</dbReference>
<evidence type="ECO:0000256" key="3">
    <source>
        <dbReference type="ARBA" id="ARBA00022438"/>
    </source>
</evidence>
<dbReference type="Gene3D" id="3.40.630.10">
    <property type="entry name" value="Zn peptidases"/>
    <property type="match status" value="1"/>
</dbReference>
<gene>
    <name evidence="13" type="ORF">C7383_118100</name>
</gene>
<feature type="binding site" evidence="11">
    <location>
        <position position="79"/>
    </location>
    <ligand>
        <name>Zn(2+)</name>
        <dbReference type="ChEBI" id="CHEBI:29105"/>
        <label>1</label>
    </ligand>
</feature>
<sequence length="406" mass="45340">MERAYEKFLRYVVVPTASDYESTTVPTTKEQFVLARQLVKEMQELGIQDARVDENCYVYGMIPATEGYEDKTKIGFIAHMDTVSDFADHQVRPILHENYDGGDLELGESGRKLEVRTFPHLTKLAGRTLITSDGTTILGADDKAGIAEILTMAERLKEEGIPHGQISIGFTPDEEVGQGADLFDVEHFGAEFAYTVDGGSEDELEYENFNASGAKIEVTGFNVHPGSSKDTMINASAVASEINEMLPKRETPRDTEGYEGFYHLEYISGTVEKAKLSYIIRDHDWDKFKKREQIMTDICEKMNEKYGEGTVKLTIKEQYRNMAEKIRECFHLIENASKAMENAGIKPFTLPIRGGTDGARLSFMGLPCPNLGTGGYAFHGPYEHITAEGMDKAVDVLTEIVKLYSE</sequence>
<dbReference type="InterPro" id="IPR036264">
    <property type="entry name" value="Bact_exopeptidase_dim_dom"/>
</dbReference>
<keyword evidence="4" id="KW-0645">Protease</keyword>
<dbReference type="NCBIfam" id="NF003976">
    <property type="entry name" value="PRK05469.1"/>
    <property type="match status" value="1"/>
</dbReference>
<comment type="caution">
    <text evidence="13">The sequence shown here is derived from an EMBL/GenBank/DDBJ whole genome shotgun (WGS) entry which is preliminary data.</text>
</comment>
<dbReference type="PIRSF" id="PIRSF037215">
    <property type="entry name" value="Peptidase_M20B"/>
    <property type="match status" value="1"/>
</dbReference>
<evidence type="ECO:0000256" key="1">
    <source>
        <dbReference type="ARBA" id="ARBA00000870"/>
    </source>
</evidence>
<feature type="active site" evidence="10">
    <location>
        <position position="81"/>
    </location>
</feature>
<protein>
    <recommendedName>
        <fullName evidence="9">Peptidase T</fullName>
        <ecNumber evidence="9">3.4.11.4</ecNumber>
    </recommendedName>
</protein>
<evidence type="ECO:0000256" key="6">
    <source>
        <dbReference type="ARBA" id="ARBA00022801"/>
    </source>
</evidence>
<dbReference type="EMBL" id="QGGY01000018">
    <property type="protein sequence ID" value="PWJ72489.1"/>
    <property type="molecule type" value="Genomic_DNA"/>
</dbReference>
<dbReference type="Proteomes" id="UP000245412">
    <property type="component" value="Unassembled WGS sequence"/>
</dbReference>
<dbReference type="NCBIfam" id="TIGR01882">
    <property type="entry name" value="peptidase-T"/>
    <property type="match status" value="1"/>
</dbReference>
<dbReference type="SUPFAM" id="SSF53187">
    <property type="entry name" value="Zn-dependent exopeptidases"/>
    <property type="match status" value="1"/>
</dbReference>
<dbReference type="InterPro" id="IPR010161">
    <property type="entry name" value="Peptidase_M20B"/>
</dbReference>
<comment type="catalytic activity">
    <reaction evidence="1">
        <text>Release of the N-terminal residue from a tripeptide.</text>
        <dbReference type="EC" id="3.4.11.4"/>
    </reaction>
</comment>
<evidence type="ECO:0000256" key="4">
    <source>
        <dbReference type="ARBA" id="ARBA00022670"/>
    </source>
</evidence>
<keyword evidence="14" id="KW-1185">Reference proteome</keyword>
<organism evidence="13 14">
    <name type="scientific">Murimonas intestini</name>
    <dbReference type="NCBI Taxonomy" id="1337051"/>
    <lineage>
        <taxon>Bacteria</taxon>
        <taxon>Bacillati</taxon>
        <taxon>Bacillota</taxon>
        <taxon>Clostridia</taxon>
        <taxon>Lachnospirales</taxon>
        <taxon>Lachnospiraceae</taxon>
        <taxon>Murimonas</taxon>
    </lineage>
</organism>
<dbReference type="PROSITE" id="PS00759">
    <property type="entry name" value="ARGE_DAPE_CPG2_2"/>
    <property type="match status" value="1"/>
</dbReference>
<dbReference type="Pfam" id="PF01546">
    <property type="entry name" value="Peptidase_M20"/>
    <property type="match status" value="1"/>
</dbReference>
<dbReference type="PANTHER" id="PTHR42994:SF1">
    <property type="entry name" value="PEPTIDASE T"/>
    <property type="match status" value="1"/>
</dbReference>
<feature type="domain" description="Peptidase M20 dimerisation" evidence="12">
    <location>
        <begin position="206"/>
        <end position="309"/>
    </location>
</feature>
<dbReference type="RefSeq" id="WP_109748477.1">
    <property type="nucleotide sequence ID" value="NZ_JANKBI010000018.1"/>
</dbReference>
<keyword evidence="3 13" id="KW-0031">Aminopeptidase</keyword>
<keyword evidence="6" id="KW-0378">Hydrolase</keyword>
<feature type="binding site" evidence="11">
    <location>
        <position position="197"/>
    </location>
    <ligand>
        <name>Zn(2+)</name>
        <dbReference type="ChEBI" id="CHEBI:29105"/>
        <label>1</label>
    </ligand>
</feature>
<dbReference type="InterPro" id="IPR002933">
    <property type="entry name" value="Peptidase_M20"/>
</dbReference>
<dbReference type="Pfam" id="PF07687">
    <property type="entry name" value="M20_dimer"/>
    <property type="match status" value="1"/>
</dbReference>
<evidence type="ECO:0000256" key="11">
    <source>
        <dbReference type="PIRSR" id="PIRSR037215-2"/>
    </source>
</evidence>
<feature type="active site" description="Proton acceptor" evidence="10">
    <location>
        <position position="174"/>
    </location>
</feature>
<dbReference type="GO" id="GO:0045148">
    <property type="term" value="F:tripeptide aminopeptidase activity"/>
    <property type="evidence" value="ECO:0007669"/>
    <property type="project" value="UniProtKB-UniRule"/>
</dbReference>
<dbReference type="Gene3D" id="3.30.70.360">
    <property type="match status" value="1"/>
</dbReference>
<dbReference type="SUPFAM" id="SSF55031">
    <property type="entry name" value="Bacterial exopeptidase dimerisation domain"/>
    <property type="match status" value="1"/>
</dbReference>
<dbReference type="PROSITE" id="PS00758">
    <property type="entry name" value="ARGE_DAPE_CPG2_1"/>
    <property type="match status" value="1"/>
</dbReference>
<comment type="similarity">
    <text evidence="2">Belongs to the peptidase M20B family.</text>
</comment>
<dbReference type="NCBIfam" id="NF009920">
    <property type="entry name" value="PRK13381.1"/>
    <property type="match status" value="1"/>
</dbReference>
<dbReference type="GO" id="GO:0008270">
    <property type="term" value="F:zinc ion binding"/>
    <property type="evidence" value="ECO:0007669"/>
    <property type="project" value="InterPro"/>
</dbReference>
<dbReference type="EC" id="3.4.11.4" evidence="9"/>
<evidence type="ECO:0000256" key="5">
    <source>
        <dbReference type="ARBA" id="ARBA00022723"/>
    </source>
</evidence>
<dbReference type="AlphaFoldDB" id="A0AB73SYM9"/>
<feature type="binding site" evidence="11">
    <location>
        <position position="379"/>
    </location>
    <ligand>
        <name>Zn(2+)</name>
        <dbReference type="ChEBI" id="CHEBI:29105"/>
        <label>2</label>
    </ligand>
</feature>
<dbReference type="GO" id="GO:0008237">
    <property type="term" value="F:metallopeptidase activity"/>
    <property type="evidence" value="ECO:0007669"/>
    <property type="project" value="UniProtKB-KW"/>
</dbReference>
<evidence type="ECO:0000256" key="2">
    <source>
        <dbReference type="ARBA" id="ARBA00009692"/>
    </source>
</evidence>
<evidence type="ECO:0000313" key="14">
    <source>
        <dbReference type="Proteomes" id="UP000245412"/>
    </source>
</evidence>
<accession>A0AB73SYM9</accession>
<name>A0AB73SYM9_9FIRM</name>
<keyword evidence="8" id="KW-0482">Metalloprotease</keyword>
<feature type="binding site" evidence="11">
    <location>
        <position position="141"/>
    </location>
    <ligand>
        <name>Zn(2+)</name>
        <dbReference type="ChEBI" id="CHEBI:29105"/>
        <label>1</label>
    </ligand>
</feature>
<evidence type="ECO:0000256" key="8">
    <source>
        <dbReference type="ARBA" id="ARBA00023049"/>
    </source>
</evidence>
<dbReference type="CDD" id="cd03892">
    <property type="entry name" value="M20_peptT"/>
    <property type="match status" value="1"/>
</dbReference>
<dbReference type="InterPro" id="IPR001261">
    <property type="entry name" value="ArgE/DapE_CS"/>
</dbReference>
<proteinExistence type="inferred from homology"/>